<proteinExistence type="predicted"/>
<sequence>MQIIDKAKEDKIPAILRLGFRPFFLGASTFSVIAMIMWALFWSGESQLSSFMYSNPIWWHSHEMLFGFSGAVIIGFLLTAVQNWTGQASIKGTKLLLVFSLWLIARIGLMLGSVSSIWLFIDTLWIAVSIYYLAIPIIKVKQWRNLFFVPVLLLFAFTNIQFHFIALGKSHQSITDIALPVVLVVTVITLVVGGRVIPFFTSRGTNTEVIERIKTIEYLALIPAWLLLLTTFFINNETINWLIAPLSIIAAITNFVRLSRWRTISTRRIPLLWSLHLAYLSLIIGLFLLGCSFYTTAISESIAIHIITIGGLGGMILAMISRVSLGHTGRKLQVGRFMQVGFIALFLSLLARVLLTTVAPSMLLDSYVISASLWVVAFGIFTIVYFPVLTKPRVDGHPG</sequence>
<dbReference type="EMBL" id="MSCJ01000003">
    <property type="protein sequence ID" value="PQJ62434.1"/>
    <property type="molecule type" value="Genomic_DNA"/>
</dbReference>
<evidence type="ECO:0000313" key="2">
    <source>
        <dbReference type="EMBL" id="PQJ62434.1"/>
    </source>
</evidence>
<evidence type="ECO:0000256" key="1">
    <source>
        <dbReference type="SAM" id="Phobius"/>
    </source>
</evidence>
<feature type="transmembrane region" description="Helical" evidence="1">
    <location>
        <begin position="64"/>
        <end position="81"/>
    </location>
</feature>
<feature type="transmembrane region" description="Helical" evidence="1">
    <location>
        <begin position="337"/>
        <end position="355"/>
    </location>
</feature>
<feature type="transmembrane region" description="Helical" evidence="1">
    <location>
        <begin position="302"/>
        <end position="325"/>
    </location>
</feature>
<keyword evidence="1" id="KW-0472">Membrane</keyword>
<dbReference type="AlphaFoldDB" id="A0A2S7VJT6"/>
<dbReference type="Pfam" id="PF05940">
    <property type="entry name" value="NnrS"/>
    <property type="match status" value="1"/>
</dbReference>
<dbReference type="OrthoDB" id="9770040at2"/>
<name>A0A2S7VJT6_PHOAN</name>
<keyword evidence="1" id="KW-1133">Transmembrane helix</keyword>
<evidence type="ECO:0000313" key="3">
    <source>
        <dbReference type="Proteomes" id="UP000238730"/>
    </source>
</evidence>
<keyword evidence="1" id="KW-0812">Transmembrane</keyword>
<dbReference type="RefSeq" id="WP_105062243.1">
    <property type="nucleotide sequence ID" value="NZ_MSCJ01000003.1"/>
</dbReference>
<protein>
    <submittedName>
        <fullName evidence="2">NnrS family protein</fullName>
    </submittedName>
</protein>
<feature type="transmembrane region" description="Helical" evidence="1">
    <location>
        <begin position="218"/>
        <end position="235"/>
    </location>
</feature>
<dbReference type="Proteomes" id="UP000238730">
    <property type="component" value="Unassembled WGS sequence"/>
</dbReference>
<feature type="transmembrane region" description="Helical" evidence="1">
    <location>
        <begin position="177"/>
        <end position="197"/>
    </location>
</feature>
<comment type="caution">
    <text evidence="2">The sequence shown here is derived from an EMBL/GenBank/DDBJ whole genome shotgun (WGS) entry which is preliminary data.</text>
</comment>
<feature type="transmembrane region" description="Helical" evidence="1">
    <location>
        <begin position="271"/>
        <end position="296"/>
    </location>
</feature>
<feature type="transmembrane region" description="Helical" evidence="1">
    <location>
        <begin position="146"/>
        <end position="165"/>
    </location>
</feature>
<organism evidence="2 3">
    <name type="scientific">Photobacterium angustum</name>
    <dbReference type="NCBI Taxonomy" id="661"/>
    <lineage>
        <taxon>Bacteria</taxon>
        <taxon>Pseudomonadati</taxon>
        <taxon>Pseudomonadota</taxon>
        <taxon>Gammaproteobacteria</taxon>
        <taxon>Vibrionales</taxon>
        <taxon>Vibrionaceae</taxon>
        <taxon>Photobacterium</taxon>
    </lineage>
</organism>
<feature type="transmembrane region" description="Helical" evidence="1">
    <location>
        <begin position="20"/>
        <end position="44"/>
    </location>
</feature>
<reference evidence="2 3" key="1">
    <citation type="submission" date="2016-12" db="EMBL/GenBank/DDBJ databases">
        <title>Diversity of luminous bacteria.</title>
        <authorList>
            <person name="Yoshizawa S."/>
            <person name="Kogure K."/>
        </authorList>
    </citation>
    <scope>NUCLEOTIDE SEQUENCE [LARGE SCALE GENOMIC DNA]</scope>
    <source>
        <strain evidence="2 3">LC1-200</strain>
    </source>
</reference>
<feature type="transmembrane region" description="Helical" evidence="1">
    <location>
        <begin position="367"/>
        <end position="388"/>
    </location>
</feature>
<gene>
    <name evidence="2" type="ORF">BTO08_19570</name>
</gene>
<feature type="transmembrane region" description="Helical" evidence="1">
    <location>
        <begin position="93"/>
        <end position="111"/>
    </location>
</feature>
<feature type="transmembrane region" description="Helical" evidence="1">
    <location>
        <begin position="117"/>
        <end position="134"/>
    </location>
</feature>
<feature type="transmembrane region" description="Helical" evidence="1">
    <location>
        <begin position="241"/>
        <end position="259"/>
    </location>
</feature>
<dbReference type="InterPro" id="IPR010266">
    <property type="entry name" value="NnrS"/>
</dbReference>
<accession>A0A2S7VJT6</accession>